<keyword evidence="2" id="KW-1185">Reference proteome</keyword>
<dbReference type="AlphaFoldDB" id="A0A0T6B8X9"/>
<dbReference type="EMBL" id="LJIG01009103">
    <property type="protein sequence ID" value="KRT83750.1"/>
    <property type="molecule type" value="Genomic_DNA"/>
</dbReference>
<gene>
    <name evidence="1" type="ORF">AMK59_3469</name>
</gene>
<proteinExistence type="predicted"/>
<evidence type="ECO:0008006" key="3">
    <source>
        <dbReference type="Google" id="ProtNLM"/>
    </source>
</evidence>
<dbReference type="InterPro" id="IPR036397">
    <property type="entry name" value="RNaseH_sf"/>
</dbReference>
<accession>A0A0T6B8X9</accession>
<protein>
    <recommendedName>
        <fullName evidence="3">Tc1-like transposase DDE domain-containing protein</fullName>
    </recommendedName>
</protein>
<comment type="caution">
    <text evidence="1">The sequence shown here is derived from an EMBL/GenBank/DDBJ whole genome shotgun (WGS) entry which is preliminary data.</text>
</comment>
<dbReference type="GO" id="GO:0003676">
    <property type="term" value="F:nucleic acid binding"/>
    <property type="evidence" value="ECO:0007669"/>
    <property type="project" value="InterPro"/>
</dbReference>
<evidence type="ECO:0000313" key="2">
    <source>
        <dbReference type="Proteomes" id="UP000051574"/>
    </source>
</evidence>
<sequence>MELPHIVLKRINFLSEYVRYKKSETYKFVFTDETWIFQDGTVARSWQDDDVRSVRTRKVDGKRLIVLLAGNSDGFIDGAGLVFPSATATGDYHGEMNRANYL</sequence>
<reference evidence="1 2" key="1">
    <citation type="submission" date="2015-09" db="EMBL/GenBank/DDBJ databases">
        <title>Draft genome of the scarab beetle Oryctes borbonicus.</title>
        <authorList>
            <person name="Meyer J.M."/>
            <person name="Markov G.V."/>
            <person name="Baskaran P."/>
            <person name="Herrmann M."/>
            <person name="Sommer R.J."/>
            <person name="Roedelsperger C."/>
        </authorList>
    </citation>
    <scope>NUCLEOTIDE SEQUENCE [LARGE SCALE GENOMIC DNA]</scope>
    <source>
        <strain evidence="1">OB123</strain>
        <tissue evidence="1">Whole animal</tissue>
    </source>
</reference>
<organism evidence="1 2">
    <name type="scientific">Oryctes borbonicus</name>
    <dbReference type="NCBI Taxonomy" id="1629725"/>
    <lineage>
        <taxon>Eukaryota</taxon>
        <taxon>Metazoa</taxon>
        <taxon>Ecdysozoa</taxon>
        <taxon>Arthropoda</taxon>
        <taxon>Hexapoda</taxon>
        <taxon>Insecta</taxon>
        <taxon>Pterygota</taxon>
        <taxon>Neoptera</taxon>
        <taxon>Endopterygota</taxon>
        <taxon>Coleoptera</taxon>
        <taxon>Polyphaga</taxon>
        <taxon>Scarabaeiformia</taxon>
        <taxon>Scarabaeidae</taxon>
        <taxon>Dynastinae</taxon>
        <taxon>Oryctes</taxon>
    </lineage>
</organism>
<dbReference type="Gene3D" id="3.30.420.10">
    <property type="entry name" value="Ribonuclease H-like superfamily/Ribonuclease H"/>
    <property type="match status" value="1"/>
</dbReference>
<dbReference type="OrthoDB" id="6743133at2759"/>
<name>A0A0T6B8X9_9SCAR</name>
<dbReference type="Proteomes" id="UP000051574">
    <property type="component" value="Unassembled WGS sequence"/>
</dbReference>
<evidence type="ECO:0000313" key="1">
    <source>
        <dbReference type="EMBL" id="KRT83750.1"/>
    </source>
</evidence>